<dbReference type="AlphaFoldDB" id="A0A6J6FAY8"/>
<evidence type="ECO:0000256" key="1">
    <source>
        <dbReference type="SAM" id="MobiDB-lite"/>
    </source>
</evidence>
<name>A0A6J6FAY8_9ZZZZ</name>
<sequence length="83" mass="8799">MPKSSSAVRPSASTKRLPPCRSPWNTPYTMAPSMSATIAVRTTSSVSMPASFMPATSSKLKPFTRCITSTRRVTSVGCGRGTT</sequence>
<dbReference type="EMBL" id="CAEZSR010000175">
    <property type="protein sequence ID" value="CAB4584373.1"/>
    <property type="molecule type" value="Genomic_DNA"/>
</dbReference>
<protein>
    <submittedName>
        <fullName evidence="2">Unannotated protein</fullName>
    </submittedName>
</protein>
<gene>
    <name evidence="2" type="ORF">UFOPK1493_03304</name>
</gene>
<reference evidence="2" key="1">
    <citation type="submission" date="2020-05" db="EMBL/GenBank/DDBJ databases">
        <authorList>
            <person name="Chiriac C."/>
            <person name="Salcher M."/>
            <person name="Ghai R."/>
            <person name="Kavagutti S V."/>
        </authorList>
    </citation>
    <scope>NUCLEOTIDE SEQUENCE</scope>
</reference>
<accession>A0A6J6FAY8</accession>
<feature type="region of interest" description="Disordered" evidence="1">
    <location>
        <begin position="1"/>
        <end position="24"/>
    </location>
</feature>
<organism evidence="2">
    <name type="scientific">freshwater metagenome</name>
    <dbReference type="NCBI Taxonomy" id="449393"/>
    <lineage>
        <taxon>unclassified sequences</taxon>
        <taxon>metagenomes</taxon>
        <taxon>ecological metagenomes</taxon>
    </lineage>
</organism>
<feature type="compositionally biased region" description="Polar residues" evidence="1">
    <location>
        <begin position="1"/>
        <end position="14"/>
    </location>
</feature>
<proteinExistence type="predicted"/>
<evidence type="ECO:0000313" key="2">
    <source>
        <dbReference type="EMBL" id="CAB4584373.1"/>
    </source>
</evidence>